<evidence type="ECO:0000259" key="3">
    <source>
        <dbReference type="PROSITE" id="PS51782"/>
    </source>
</evidence>
<dbReference type="Gene3D" id="3.40.50.10860">
    <property type="entry name" value="Leucine Dehydrogenase, chain A, domain 1"/>
    <property type="match status" value="1"/>
</dbReference>
<dbReference type="Proteomes" id="UP000649617">
    <property type="component" value="Unassembled WGS sequence"/>
</dbReference>
<dbReference type="PANTHER" id="PTHR43022:SF1">
    <property type="entry name" value="PROTEIN SMF"/>
    <property type="match status" value="1"/>
</dbReference>
<organism evidence="4 5">
    <name type="scientific">Symbiodinium pilosum</name>
    <name type="common">Dinoflagellate</name>
    <dbReference type="NCBI Taxonomy" id="2952"/>
    <lineage>
        <taxon>Eukaryota</taxon>
        <taxon>Sar</taxon>
        <taxon>Alveolata</taxon>
        <taxon>Dinophyceae</taxon>
        <taxon>Suessiales</taxon>
        <taxon>Symbiodiniaceae</taxon>
        <taxon>Symbiodinium</taxon>
    </lineage>
</organism>
<dbReference type="InterPro" id="IPR036291">
    <property type="entry name" value="NAD(P)-bd_dom_sf"/>
</dbReference>
<dbReference type="GO" id="GO:0004764">
    <property type="term" value="F:shikimate 3-dehydrogenase (NADP+) activity"/>
    <property type="evidence" value="ECO:0007669"/>
    <property type="project" value="InterPro"/>
</dbReference>
<dbReference type="GO" id="GO:0009294">
    <property type="term" value="P:DNA-mediated transformation"/>
    <property type="evidence" value="ECO:0007669"/>
    <property type="project" value="InterPro"/>
</dbReference>
<evidence type="ECO:0000256" key="2">
    <source>
        <dbReference type="SAM" id="MobiDB-lite"/>
    </source>
</evidence>
<dbReference type="InterPro" id="IPR012658">
    <property type="entry name" value="YheV"/>
</dbReference>
<dbReference type="CDD" id="cd00118">
    <property type="entry name" value="LysM"/>
    <property type="match status" value="1"/>
</dbReference>
<dbReference type="InterPro" id="IPR057666">
    <property type="entry name" value="DrpA_SLOG"/>
</dbReference>
<dbReference type="AlphaFoldDB" id="A0A812S0H8"/>
<gene>
    <name evidence="4" type="primary">dprA</name>
    <name evidence="4" type="ORF">SPIL2461_LOCUS11425</name>
</gene>
<dbReference type="SUPFAM" id="SSF51735">
    <property type="entry name" value="NAD(P)-binding Rossmann-fold domains"/>
    <property type="match status" value="1"/>
</dbReference>
<evidence type="ECO:0000256" key="1">
    <source>
        <dbReference type="ARBA" id="ARBA00006525"/>
    </source>
</evidence>
<dbReference type="OrthoDB" id="449454at2759"/>
<dbReference type="EMBL" id="CAJNIZ010022223">
    <property type="protein sequence ID" value="CAE7459595.1"/>
    <property type="molecule type" value="Genomic_DNA"/>
</dbReference>
<dbReference type="InterPro" id="IPR003488">
    <property type="entry name" value="DprA"/>
</dbReference>
<dbReference type="Gene3D" id="3.40.50.720">
    <property type="entry name" value="NAD(P)-binding Rossmann-like Domain"/>
    <property type="match status" value="1"/>
</dbReference>
<dbReference type="Pfam" id="PF08501">
    <property type="entry name" value="Shikimate_dh_N"/>
    <property type="match status" value="1"/>
</dbReference>
<dbReference type="InterPro" id="IPR013708">
    <property type="entry name" value="Shikimate_DH-bd_N"/>
</dbReference>
<dbReference type="PANTHER" id="PTHR43022">
    <property type="entry name" value="PROTEIN SMF"/>
    <property type="match status" value="1"/>
</dbReference>
<dbReference type="InterPro" id="IPR006151">
    <property type="entry name" value="Shikm_DH/Glu-tRNA_Rdtase"/>
</dbReference>
<protein>
    <submittedName>
        <fullName evidence="4">DprA protein</fullName>
    </submittedName>
</protein>
<dbReference type="PROSITE" id="PS51782">
    <property type="entry name" value="LYSM"/>
    <property type="match status" value="1"/>
</dbReference>
<dbReference type="Gene3D" id="3.40.50.450">
    <property type="match status" value="1"/>
</dbReference>
<name>A0A812S0H8_SYMPI</name>
<dbReference type="Pfam" id="PF09526">
    <property type="entry name" value="DUF2387"/>
    <property type="match status" value="1"/>
</dbReference>
<reference evidence="4" key="1">
    <citation type="submission" date="2021-02" db="EMBL/GenBank/DDBJ databases">
        <authorList>
            <person name="Dougan E. K."/>
            <person name="Rhodes N."/>
            <person name="Thang M."/>
            <person name="Chan C."/>
        </authorList>
    </citation>
    <scope>NUCLEOTIDE SEQUENCE</scope>
</reference>
<dbReference type="Pfam" id="PF01476">
    <property type="entry name" value="LysM"/>
    <property type="match status" value="1"/>
</dbReference>
<sequence length="1000" mass="107840">MSLKQSLFRSWRRLYSPAKCTRNQRKQRICSTVNKCKRLLTSCVLSISLLVGLAATAEDIGQFLKPGHPDVYTVVKGDTLWDISGTFLSKPWLWPEIWQINPQIDNPHLIYPGDQIALVYVDGQPRLQLRRGDAGRTVKLTPSDTVSLQPQIRATPLESSIPAISLDAIQGFLVQNRVIEPAVLDAAPYIVQGEAERLVLGAGDRVYVRGELADSESFNFVRRGPLYVDPDTQEILGREATYIGLGTAVAQDADVATMAVTSTREEVQIGDRVLPTEERRVDANFFPSAPVDDINGEIISVFSGVTQVGQYDVVVINRGERENLEVGNVLAIYKKGAVARDRIANENIRLPSERAGLLMIFRTFDKLSYGLVLNTERPLAVSDEAMEQYVDPQTALLDGGLAKTLKQIARARSKSTSRPAPAPSSCAVVGLFDVDFPPLLKIIPDPPLVLYYRGAIKLLHNTSAIAVVGARSCTSAGRLLAQQMAKDLSLRGLTIVSGLALGIDGAAHRGALSAVELNAGAPVKPGLTVAVLGSGLNHIYPQRHRQLAAEIIAADGLLLSEYPPSRGPRPHHFPERNRLISGICGATVVIEAGERSGSLITARLGLEQGRDVMAVPGPVSSSVSAGCHRLIQQGAALVTDAVDVLFALGIEATAEKNEDPTDSFHESLPQIHLPSEEHSLVLTCIQGLPVTLDEVCLQTDQFKTSGGQGMNVTVPFKIDAYNYVDRVDEHAQAAAAVNTIKFGVDGQSHGFNTDGIGLLRDLTNRHHVDLKNKHVLLIGAGGAAQGALLPLLQAGIRRLTLMNRTLEKAQKLLQQPEFTKVGVELSARPLNLQDEPADLVINATSFGLGDEPVPLQPGLVNDAFCYDMSYGSAAKFSRWAATAGALMSVDGLGMLVEQVDIFKKRFIAGAVCPDCQAVDRIVVETGMQNVADSDLNDPHQEVSRRRCVACGFADEFSTDTLVNSQGVPRGKPERPKSNLGQPATPAQAVKILDPVVRPKS</sequence>
<dbReference type="Pfam" id="PF01488">
    <property type="entry name" value="Shikimate_DH"/>
    <property type="match status" value="1"/>
</dbReference>
<comment type="similarity">
    <text evidence="1">Belongs to the DprA/Smf family.</text>
</comment>
<dbReference type="Gene3D" id="3.10.350.10">
    <property type="entry name" value="LysM domain"/>
    <property type="match status" value="1"/>
</dbReference>
<dbReference type="SUPFAM" id="SSF102405">
    <property type="entry name" value="MCP/YpsA-like"/>
    <property type="match status" value="1"/>
</dbReference>
<feature type="region of interest" description="Disordered" evidence="2">
    <location>
        <begin position="962"/>
        <end position="1000"/>
    </location>
</feature>
<comment type="caution">
    <text evidence="4">The sequence shown here is derived from an EMBL/GenBank/DDBJ whole genome shotgun (WGS) entry which is preliminary data.</text>
</comment>
<evidence type="ECO:0000313" key="5">
    <source>
        <dbReference type="Proteomes" id="UP000649617"/>
    </source>
</evidence>
<feature type="domain" description="LysM" evidence="3">
    <location>
        <begin position="70"/>
        <end position="118"/>
    </location>
</feature>
<accession>A0A812S0H8</accession>
<keyword evidence="5" id="KW-1185">Reference proteome</keyword>
<dbReference type="InterPro" id="IPR046346">
    <property type="entry name" value="Aminoacid_DH-like_N_sf"/>
</dbReference>
<dbReference type="NCBIfam" id="TIGR00732">
    <property type="entry name" value="dprA"/>
    <property type="match status" value="1"/>
</dbReference>
<evidence type="ECO:0000313" key="4">
    <source>
        <dbReference type="EMBL" id="CAE7459595.1"/>
    </source>
</evidence>
<dbReference type="InterPro" id="IPR018392">
    <property type="entry name" value="LysM"/>
</dbReference>
<dbReference type="SUPFAM" id="SSF53223">
    <property type="entry name" value="Aminoacid dehydrogenase-like, N-terminal domain"/>
    <property type="match status" value="1"/>
</dbReference>
<proteinExistence type="inferred from homology"/>
<dbReference type="SUPFAM" id="SSF54106">
    <property type="entry name" value="LysM domain"/>
    <property type="match status" value="1"/>
</dbReference>
<dbReference type="Pfam" id="PF02481">
    <property type="entry name" value="DNA_processg_A"/>
    <property type="match status" value="1"/>
</dbReference>
<dbReference type="InterPro" id="IPR036779">
    <property type="entry name" value="LysM_dom_sf"/>
</dbReference>